<keyword evidence="10 20" id="KW-0418">Kinase</keyword>
<dbReference type="PANTHER" id="PTHR24356">
    <property type="entry name" value="SERINE/THREONINE-PROTEIN KINASE"/>
    <property type="match status" value="1"/>
</dbReference>
<feature type="compositionally biased region" description="Polar residues" evidence="15">
    <location>
        <begin position="2106"/>
        <end position="2115"/>
    </location>
</feature>
<evidence type="ECO:0000256" key="5">
    <source>
        <dbReference type="ARBA" id="ARBA00022490"/>
    </source>
</evidence>
<dbReference type="SMART" id="SM00220">
    <property type="entry name" value="S_TKc"/>
    <property type="match status" value="1"/>
</dbReference>
<evidence type="ECO:0000259" key="18">
    <source>
        <dbReference type="PROSITE" id="PS51285"/>
    </source>
</evidence>
<dbReference type="EC" id="2.7.11.1" evidence="4"/>
<dbReference type="PROSITE" id="PS50011">
    <property type="entry name" value="PROTEIN_KINASE_DOM"/>
    <property type="match status" value="1"/>
</dbReference>
<dbReference type="GO" id="GO:0000287">
    <property type="term" value="F:magnesium ion binding"/>
    <property type="evidence" value="ECO:0007669"/>
    <property type="project" value="InterPro"/>
</dbReference>
<feature type="compositionally biased region" description="Low complexity" evidence="15">
    <location>
        <begin position="352"/>
        <end position="371"/>
    </location>
</feature>
<evidence type="ECO:0000259" key="17">
    <source>
        <dbReference type="PROSITE" id="PS50106"/>
    </source>
</evidence>
<feature type="compositionally biased region" description="Low complexity" evidence="15">
    <location>
        <begin position="1621"/>
        <end position="1630"/>
    </location>
</feature>
<evidence type="ECO:0000256" key="8">
    <source>
        <dbReference type="ARBA" id="ARBA00022679"/>
    </source>
</evidence>
<dbReference type="PANTHER" id="PTHR24356:SF414">
    <property type="entry name" value="NON-SPECIFIC SERINE_THREONINE PROTEIN KINASE"/>
    <property type="match status" value="1"/>
</dbReference>
<keyword evidence="6" id="KW-0723">Serine/threonine-protein kinase</keyword>
<dbReference type="CDD" id="cd06705">
    <property type="entry name" value="PDZ_MAST"/>
    <property type="match status" value="1"/>
</dbReference>
<dbReference type="InterPro" id="IPR001478">
    <property type="entry name" value="PDZ"/>
</dbReference>
<evidence type="ECO:0000259" key="16">
    <source>
        <dbReference type="PROSITE" id="PS50011"/>
    </source>
</evidence>
<feature type="domain" description="PDZ" evidence="17">
    <location>
        <begin position="1765"/>
        <end position="1853"/>
    </location>
</feature>
<feature type="compositionally biased region" description="Low complexity" evidence="15">
    <location>
        <begin position="651"/>
        <end position="665"/>
    </location>
</feature>
<dbReference type="InterPro" id="IPR015022">
    <property type="entry name" value="MAST_pre-PK_dom"/>
</dbReference>
<dbReference type="GO" id="GO:0005737">
    <property type="term" value="C:cytoplasm"/>
    <property type="evidence" value="ECO:0007669"/>
    <property type="project" value="UniProtKB-SubCell"/>
</dbReference>
<evidence type="ECO:0000256" key="12">
    <source>
        <dbReference type="ARBA" id="ARBA00022842"/>
    </source>
</evidence>
<feature type="compositionally biased region" description="Polar residues" evidence="15">
    <location>
        <begin position="387"/>
        <end position="404"/>
    </location>
</feature>
<feature type="compositionally biased region" description="Low complexity" evidence="15">
    <location>
        <begin position="1946"/>
        <end position="1973"/>
    </location>
</feature>
<feature type="region of interest" description="Disordered" evidence="15">
    <location>
        <begin position="1857"/>
        <end position="2115"/>
    </location>
</feature>
<feature type="compositionally biased region" description="Low complexity" evidence="15">
    <location>
        <begin position="1917"/>
        <end position="1933"/>
    </location>
</feature>
<keyword evidence="8" id="KW-0808">Transferase</keyword>
<keyword evidence="19" id="KW-1185">Reference proteome</keyword>
<comment type="catalytic activity">
    <reaction evidence="14">
        <text>L-seryl-[protein] + ATP = O-phospho-L-seryl-[protein] + ADP + H(+)</text>
        <dbReference type="Rhea" id="RHEA:17989"/>
        <dbReference type="Rhea" id="RHEA-COMP:9863"/>
        <dbReference type="Rhea" id="RHEA-COMP:11604"/>
        <dbReference type="ChEBI" id="CHEBI:15378"/>
        <dbReference type="ChEBI" id="CHEBI:29999"/>
        <dbReference type="ChEBI" id="CHEBI:30616"/>
        <dbReference type="ChEBI" id="CHEBI:83421"/>
        <dbReference type="ChEBI" id="CHEBI:456216"/>
        <dbReference type="EC" id="2.7.11.1"/>
    </reaction>
</comment>
<feature type="compositionally biased region" description="Basic and acidic residues" evidence="15">
    <location>
        <begin position="1410"/>
        <end position="1420"/>
    </location>
</feature>
<dbReference type="Gene3D" id="3.30.200.20">
    <property type="entry name" value="Phosphorylase Kinase, domain 1"/>
    <property type="match status" value="1"/>
</dbReference>
<keyword evidence="7" id="KW-0597">Phosphoprotein</keyword>
<feature type="region of interest" description="Disordered" evidence="15">
    <location>
        <begin position="1081"/>
        <end position="1101"/>
    </location>
</feature>
<feature type="compositionally biased region" description="Polar residues" evidence="15">
    <location>
        <begin position="118"/>
        <end position="129"/>
    </location>
</feature>
<feature type="compositionally biased region" description="Basic and acidic residues" evidence="15">
    <location>
        <begin position="2088"/>
        <end position="2098"/>
    </location>
</feature>
<feature type="region of interest" description="Disordered" evidence="15">
    <location>
        <begin position="1737"/>
        <end position="1763"/>
    </location>
</feature>
<dbReference type="SMART" id="SM00228">
    <property type="entry name" value="PDZ"/>
    <property type="match status" value="1"/>
</dbReference>
<keyword evidence="5" id="KW-0963">Cytoplasm</keyword>
<evidence type="ECO:0000256" key="2">
    <source>
        <dbReference type="ARBA" id="ARBA00004496"/>
    </source>
</evidence>
<feature type="compositionally biased region" description="Basic residues" evidence="15">
    <location>
        <begin position="1860"/>
        <end position="1897"/>
    </location>
</feature>
<comment type="subcellular location">
    <subcellularLocation>
        <location evidence="2">Cytoplasm</location>
    </subcellularLocation>
</comment>
<comment type="cofactor">
    <cofactor evidence="1">
        <name>Mg(2+)</name>
        <dbReference type="ChEBI" id="CHEBI:18420"/>
    </cofactor>
</comment>
<evidence type="ECO:0000256" key="13">
    <source>
        <dbReference type="ARBA" id="ARBA00047899"/>
    </source>
</evidence>
<dbReference type="Gene3D" id="1.20.1480.20">
    <property type="entry name" value="MAST3 pre-PK domain-like"/>
    <property type="match status" value="1"/>
</dbReference>
<reference evidence="20" key="1">
    <citation type="submission" date="2025-08" db="UniProtKB">
        <authorList>
            <consortium name="RefSeq"/>
        </authorList>
    </citation>
    <scope>IDENTIFICATION</scope>
</reference>
<feature type="compositionally biased region" description="Low complexity" evidence="15">
    <location>
        <begin position="134"/>
        <end position="202"/>
    </location>
</feature>
<feature type="compositionally biased region" description="Basic residues" evidence="15">
    <location>
        <begin position="11"/>
        <end position="21"/>
    </location>
</feature>
<dbReference type="FunFam" id="1.20.1480.20:FF:000001">
    <property type="entry name" value="microtubule-associated serine/threonine-protein kinase 4 isoform X1"/>
    <property type="match status" value="1"/>
</dbReference>
<evidence type="ECO:0000313" key="20">
    <source>
        <dbReference type="RefSeq" id="XP_036362223.1"/>
    </source>
</evidence>
<dbReference type="SUPFAM" id="SSF56112">
    <property type="entry name" value="Protein kinase-like (PK-like)"/>
    <property type="match status" value="1"/>
</dbReference>
<feature type="compositionally biased region" description="Polar residues" evidence="15">
    <location>
        <begin position="64"/>
        <end position="86"/>
    </location>
</feature>
<feature type="domain" description="Protein kinase" evidence="16">
    <location>
        <begin position="1106"/>
        <end position="1380"/>
    </location>
</feature>
<evidence type="ECO:0000256" key="3">
    <source>
        <dbReference type="ARBA" id="ARBA00009903"/>
    </source>
</evidence>
<dbReference type="GO" id="GO:0035556">
    <property type="term" value="P:intracellular signal transduction"/>
    <property type="evidence" value="ECO:0007669"/>
    <property type="project" value="TreeGrafter"/>
</dbReference>
<dbReference type="SUPFAM" id="SSF50156">
    <property type="entry name" value="PDZ domain-like"/>
    <property type="match status" value="1"/>
</dbReference>
<feature type="compositionally biased region" description="Polar residues" evidence="15">
    <location>
        <begin position="2039"/>
        <end position="2056"/>
    </location>
</feature>
<dbReference type="Pfam" id="PF08926">
    <property type="entry name" value="DUF1908"/>
    <property type="match status" value="1"/>
</dbReference>
<dbReference type="PROSITE" id="PS00108">
    <property type="entry name" value="PROTEIN_KINASE_ST"/>
    <property type="match status" value="1"/>
</dbReference>
<feature type="region of interest" description="Disordered" evidence="15">
    <location>
        <begin position="1"/>
        <end position="219"/>
    </location>
</feature>
<feature type="compositionally biased region" description="Low complexity" evidence="15">
    <location>
        <begin position="1552"/>
        <end position="1581"/>
    </location>
</feature>
<evidence type="ECO:0000256" key="14">
    <source>
        <dbReference type="ARBA" id="ARBA00048679"/>
    </source>
</evidence>
<feature type="compositionally biased region" description="Low complexity" evidence="15">
    <location>
        <begin position="1738"/>
        <end position="1754"/>
    </location>
</feature>
<evidence type="ECO:0000256" key="11">
    <source>
        <dbReference type="ARBA" id="ARBA00022840"/>
    </source>
</evidence>
<feature type="compositionally biased region" description="Acidic residues" evidence="15">
    <location>
        <begin position="1421"/>
        <end position="1431"/>
    </location>
</feature>
<feature type="region of interest" description="Disordered" evidence="15">
    <location>
        <begin position="641"/>
        <end position="670"/>
    </location>
</feature>
<feature type="region of interest" description="Disordered" evidence="15">
    <location>
        <begin position="828"/>
        <end position="909"/>
    </location>
</feature>
<feature type="compositionally biased region" description="Basic residues" evidence="15">
    <location>
        <begin position="1983"/>
        <end position="2002"/>
    </location>
</feature>
<feature type="compositionally biased region" description="Low complexity" evidence="15">
    <location>
        <begin position="839"/>
        <end position="848"/>
    </location>
</feature>
<feature type="compositionally biased region" description="Polar residues" evidence="15">
    <location>
        <begin position="1"/>
        <end position="10"/>
    </location>
</feature>
<dbReference type="InterPro" id="IPR000961">
    <property type="entry name" value="AGC-kinase_C"/>
</dbReference>
<dbReference type="InterPro" id="IPR011009">
    <property type="entry name" value="Kinase-like_dom_sf"/>
</dbReference>
<dbReference type="Pfam" id="PF00069">
    <property type="entry name" value="Pkinase"/>
    <property type="match status" value="1"/>
</dbReference>
<evidence type="ECO:0000313" key="19">
    <source>
        <dbReference type="Proteomes" id="UP000515154"/>
    </source>
</evidence>
<feature type="domain" description="AGC-kinase C-terminal" evidence="18">
    <location>
        <begin position="1381"/>
        <end position="1449"/>
    </location>
</feature>
<feature type="region of interest" description="Disordered" evidence="15">
    <location>
        <begin position="1400"/>
        <end position="1435"/>
    </location>
</feature>
<dbReference type="Gene3D" id="1.10.510.10">
    <property type="entry name" value="Transferase(Phosphotransferase) domain 1"/>
    <property type="match status" value="1"/>
</dbReference>
<feature type="compositionally biased region" description="Low complexity" evidence="15">
    <location>
        <begin position="899"/>
        <end position="909"/>
    </location>
</feature>
<comment type="similarity">
    <text evidence="3">Belongs to the protein kinase superfamily. AGC Ser/Thr protein kinase family.</text>
</comment>
<feature type="region of interest" description="Disordered" evidence="15">
    <location>
        <begin position="1451"/>
        <end position="1497"/>
    </location>
</feature>
<dbReference type="FunFam" id="1.10.510.10:FF:000012">
    <property type="entry name" value="microtubule-associated serine/threonine-protein kinase 2 isoform X1"/>
    <property type="match status" value="1"/>
</dbReference>
<name>A0A7E6F3V8_9MOLL</name>
<dbReference type="GO" id="GO:0004674">
    <property type="term" value="F:protein serine/threonine kinase activity"/>
    <property type="evidence" value="ECO:0007669"/>
    <property type="project" value="UniProtKB-KW"/>
</dbReference>
<dbReference type="SUPFAM" id="SSF140482">
    <property type="entry name" value="MAST3 pre-PK domain-like"/>
    <property type="match status" value="1"/>
</dbReference>
<dbReference type="PROSITE" id="PS50106">
    <property type="entry name" value="PDZ"/>
    <property type="match status" value="1"/>
</dbReference>
<protein>
    <recommendedName>
        <fullName evidence="4">non-specific serine/threonine protein kinase</fullName>
        <ecNumber evidence="4">2.7.11.1</ecNumber>
    </recommendedName>
</protein>
<dbReference type="FunFam" id="2.30.42.10:FF:000008">
    <property type="entry name" value="microtubule-associated serine/threonine-protein kinase 4 isoform X2"/>
    <property type="match status" value="1"/>
</dbReference>
<feature type="compositionally biased region" description="Basic and acidic residues" evidence="15">
    <location>
        <begin position="96"/>
        <end position="114"/>
    </location>
</feature>
<dbReference type="InterPro" id="IPR037711">
    <property type="entry name" value="MAST"/>
</dbReference>
<dbReference type="InterPro" id="IPR036034">
    <property type="entry name" value="PDZ_sf"/>
</dbReference>
<comment type="catalytic activity">
    <reaction evidence="13">
        <text>L-threonyl-[protein] + ATP = O-phospho-L-threonyl-[protein] + ADP + H(+)</text>
        <dbReference type="Rhea" id="RHEA:46608"/>
        <dbReference type="Rhea" id="RHEA-COMP:11060"/>
        <dbReference type="Rhea" id="RHEA-COMP:11605"/>
        <dbReference type="ChEBI" id="CHEBI:15378"/>
        <dbReference type="ChEBI" id="CHEBI:30013"/>
        <dbReference type="ChEBI" id="CHEBI:30616"/>
        <dbReference type="ChEBI" id="CHEBI:61977"/>
        <dbReference type="ChEBI" id="CHEBI:456216"/>
        <dbReference type="EC" id="2.7.11.1"/>
    </reaction>
</comment>
<sequence>MGCSLHPSQTLRKRERRRMASSRKSTSSKYNQEGSRRKLTRQRDHVEHQVIEQDVFTPKRKGSQKSGSVTTKASKTSSDSGQNSKVEATKNKVTKKKPEDGGKAEKKAHIKEPVPPDINSSASSTFGSQESEKSSLAASNCSGSSSGVSGKLETSGRSSSSKSGTGQSASQGSSGTTQKHGSSPTSKKSGASSKSSPSATAKRAGRGGSSDGKKDCSRERKMGVVSYHFHLPKTEVPTPAPKPTVTEVTSVKTNVTVAPSIKTTANVTSVAATPSMKTTTVVTSSMKTTVAATSSKTTTAVTTSASVKTTANVAVSIGSTPSTVTEVTTINTSCTDIVTQEEDQEDKSDNISSSSTTPSLLSVTSETTSLLGKSPETSSSLRDKDQSQLSPGLSSYSNIDSDGTGSPDLSFCSPELPTKNSRLKRRLIQEPAFDEYEEDLITTTSNLTSSQLPSSSLKIPGIGLFGSNASLLSLDNQERIRSASLHFQPMCSSETSLNSQTSLQKRPCEKVRELQLSDSTLSVRGHEMRAGFENCSTSILRGSSTGSYNASFNLRPFVRHSSSPAKVESSSNYRRSKDHLALLEVLRKHGLCHCIRFFNRDMNIRKFRTLTEDDLLESCQVTDPQTRKQLLQVIARLKMDEDTDTESDYGTPSSQSPLPSPSTLQRKSREDLPLALHYGYRRLQRTLSEETRQKGKDGTPLTPTCSSGSHPCLPGSHLSSISSNTESTNLLRMHNSVLGQSAPSLSASMKDLSLTRKGSRSHGKRSVIAVGSSPTLLHRCNSPQNSAFRPPRSPMDSPRQASPNLHNQFPFQNIKKMDGRRWSFASLPSSGYGTNTPASSNVSSQCSSQERLHQLPSQPTPDELHILTRHFGSNENNAVPPEDDSGGGRWSPRPRPRSRSLSSPARSPASDLEIVMMNNMYKERFPKATDQMEERLELFIELNRAPVEPDAILSFLHHQVLEMARDCLQKSQEKLITSNYFCELSENLEKLLKDAQERSEETYQYLYPLIKKLLIIVSRPARLLECLEFNPEQFYHMLEAAEGHARQYVKADIPQYIIQKLGLNRDPLADVQEIGMHDSTDCASGAESADSNATKEKKATPSEDDFDTIKLISSGAFAAVYLVRHKESRKRFAIKKIGKQHLLMRNQTEQAFVERDILTFTDNPFVVSMYCSFETKKNFCMVMEYVEGGDCATLLKFTGGLHLDLARMYFAETVLALEYLHSYGIVHRDLKPDNLLITATGHIKLTDFGLSKVGLMSLTTNMYEGAVDKDCKQFKDKQVFGTPEYIAPEVILRQGYGKPVDWWSMGIILFEFLTGYVPFFGKTPEILFSQVINEQFEWPPEKELKVQDEAKDLITQLLRNNPRERIGSGGAHQVKEHEFFQSVDWDGLLRQKAEFVPQLDSEEDTSYFDTRTDRYSHPDLETEDTEDDTDDIMFHSFSSCSPRYNKLSLKLEDSQEERKDRRRHSSSDEIRTRLLEKQVLDRKDSNQSESSESSIEVQRVLRINSTGSSYGDSLLDISSSSSRLELTLRDDDIFTAAIDCEQPAQVCETEKTTSTTKSSLSSTTPQTQQQPPQQQQQQQQQIPKFSISTACDADIPPSKELSPVDEIDNKDSGTGSGRSKATATTTTTTTTTTTAVTTTTATAVSLVGGESVERTTNSTPLVTTASFKAATSVVPSTYSERTRTSGSNEDVVKLQKSASASALTLLVHSIGHPLDNSGELTKRRLFFPEDLLIQPLNSPGGSSTSSRDGSPSRDISPLTRNLKPPLVIKKGPQGFGFRIQAIRVYLGDTDLYTLQHMVVAVETSGPAFEAGLRPGCLITHINDECIQSLLHTQVVQLILSGGNVLQIRSVPLENTTIKTGTRRHRSNPGKMARRICHKKREKSGEKKKGRSLFRKLSKKAEQHIHPGSPMSANRTFSPLSKSLSSAESSPNLPRSARSLPINMPWSTPESAAGSSSTSSSPSSSGPSSPATSSHYGRPSSLHGLKHHKRAQSMKSPHRRKSVHNIPLSPLARTPSPSPMATSPTRSPSPLAFTQGHHAGSSNTVQHTYPAQLTASGSPVPHTASRRSFTRPKSCEPGSPLLRCTLSPERLHPNTAEKTHLRKSPWQEKQSVSESL</sequence>
<gene>
    <name evidence="20" type="primary">LOC115216527</name>
</gene>
<feature type="region of interest" description="Disordered" evidence="15">
    <location>
        <begin position="749"/>
        <end position="806"/>
    </location>
</feature>
<evidence type="ECO:0000256" key="9">
    <source>
        <dbReference type="ARBA" id="ARBA00022741"/>
    </source>
</evidence>
<evidence type="ECO:0000256" key="6">
    <source>
        <dbReference type="ARBA" id="ARBA00022527"/>
    </source>
</evidence>
<dbReference type="InterPro" id="IPR023142">
    <property type="entry name" value="MAST_pre-PK_dom_sf"/>
</dbReference>
<dbReference type="Gene3D" id="2.30.42.10">
    <property type="match status" value="1"/>
</dbReference>
<feature type="compositionally biased region" description="Low complexity" evidence="15">
    <location>
        <begin position="2011"/>
        <end position="2029"/>
    </location>
</feature>
<feature type="compositionally biased region" description="Basic and acidic residues" evidence="15">
    <location>
        <begin position="1451"/>
        <end position="1486"/>
    </location>
</feature>
<evidence type="ECO:0000256" key="15">
    <source>
        <dbReference type="SAM" id="MobiDB-lite"/>
    </source>
</evidence>
<dbReference type="FunFam" id="3.30.200.20:FF:000012">
    <property type="entry name" value="microtubule-associated serine/threonine-protein kinase 2 isoform X1"/>
    <property type="match status" value="1"/>
</dbReference>
<keyword evidence="12" id="KW-0460">Magnesium</keyword>
<feature type="region of interest" description="Disordered" evidence="15">
    <location>
        <begin position="340"/>
        <end position="416"/>
    </location>
</feature>
<feature type="compositionally biased region" description="Polar residues" evidence="15">
    <location>
        <begin position="828"/>
        <end position="838"/>
    </location>
</feature>
<dbReference type="InterPro" id="IPR050236">
    <property type="entry name" value="Ser_Thr_kinase_AGC"/>
</dbReference>
<proteinExistence type="inferred from homology"/>
<feature type="compositionally biased region" description="Basic and acidic residues" evidence="15">
    <location>
        <begin position="41"/>
        <end position="51"/>
    </location>
</feature>
<evidence type="ECO:0000256" key="4">
    <source>
        <dbReference type="ARBA" id="ARBA00012513"/>
    </source>
</evidence>
<feature type="compositionally biased region" description="Basic and acidic residues" evidence="15">
    <location>
        <begin position="687"/>
        <end position="697"/>
    </location>
</feature>
<organism evidence="19 20">
    <name type="scientific">Octopus sinensis</name>
    <name type="common">East Asian common octopus</name>
    <dbReference type="NCBI Taxonomy" id="2607531"/>
    <lineage>
        <taxon>Eukaryota</taxon>
        <taxon>Metazoa</taxon>
        <taxon>Spiralia</taxon>
        <taxon>Lophotrochozoa</taxon>
        <taxon>Mollusca</taxon>
        <taxon>Cephalopoda</taxon>
        <taxon>Coleoidea</taxon>
        <taxon>Octopodiformes</taxon>
        <taxon>Octopoda</taxon>
        <taxon>Incirrata</taxon>
        <taxon>Octopodidae</taxon>
        <taxon>Octopus</taxon>
    </lineage>
</organism>
<dbReference type="CDD" id="cd05609">
    <property type="entry name" value="STKc_MAST"/>
    <property type="match status" value="1"/>
</dbReference>
<dbReference type="InterPro" id="IPR008271">
    <property type="entry name" value="Ser/Thr_kinase_AS"/>
</dbReference>
<evidence type="ECO:0000256" key="1">
    <source>
        <dbReference type="ARBA" id="ARBA00001946"/>
    </source>
</evidence>
<dbReference type="Proteomes" id="UP000515154">
    <property type="component" value="Linkage group LG10"/>
</dbReference>
<accession>A0A7E6F3V8</accession>
<evidence type="ECO:0000256" key="10">
    <source>
        <dbReference type="ARBA" id="ARBA00022777"/>
    </source>
</evidence>
<feature type="region of interest" description="Disordered" evidence="15">
    <location>
        <begin position="1546"/>
        <end position="1630"/>
    </location>
</feature>
<dbReference type="PROSITE" id="PS51285">
    <property type="entry name" value="AGC_KINASE_CTER"/>
    <property type="match status" value="1"/>
</dbReference>
<keyword evidence="11" id="KW-0067">ATP-binding</keyword>
<dbReference type="GO" id="GO:0005524">
    <property type="term" value="F:ATP binding"/>
    <property type="evidence" value="ECO:0007669"/>
    <property type="project" value="UniProtKB-KW"/>
</dbReference>
<evidence type="ECO:0000256" key="7">
    <source>
        <dbReference type="ARBA" id="ARBA00022553"/>
    </source>
</evidence>
<dbReference type="RefSeq" id="XP_036362223.1">
    <property type="nucleotide sequence ID" value="XM_036506330.1"/>
</dbReference>
<dbReference type="InterPro" id="IPR000719">
    <property type="entry name" value="Prot_kinase_dom"/>
</dbReference>
<keyword evidence="9" id="KW-0547">Nucleotide-binding</keyword>
<feature type="region of interest" description="Disordered" evidence="15">
    <location>
        <begin position="683"/>
        <end position="711"/>
    </location>
</feature>